<sequence>MPKTIRTRNAIGLLNYATSTGHIKSSIKPIINAVIEYTTVAITNQINNISDQIIPTTNVINSIIQQNDTINTVLQNNIEIVNNTINEKYVEVSTIPNIPELEIKKIYQEFVYPYLTVGAYKLPPFSEFQRIISIIDEELIGVKIDEDYKLRLYKGILDILVRGRSIYFYDLQLETENKMLRTKICNLEELVMKYSTELALCNGSDSGFYMAGSIGIRLHKPKNLIYAQALLNINLAWYIYLYNTKKIEYDNYQGVIEYIKEKGKKNAYDELVKILDEKFKDIEDEMHNKCNQHDHSSNYSSNDCTSDSKSQTYSSSGECLSQTDSFSSKYEDELNYCKVPHSGTALVLSGFLSITQPNKFRGKSSMGTDQLKIDYYNIDGSICKK</sequence>
<dbReference type="EMBL" id="KT820662">
    <property type="protein sequence ID" value="ALH23093.1"/>
    <property type="molecule type" value="Genomic_DNA"/>
</dbReference>
<evidence type="ECO:0000313" key="2">
    <source>
        <dbReference type="Proteomes" id="UP000203826"/>
    </source>
</evidence>
<name>A0A0N9R0U6_9VIRU</name>
<keyword evidence="2" id="KW-1185">Reference proteome</keyword>
<accession>A0A0N9R0U6</accession>
<reference evidence="1 2" key="1">
    <citation type="journal article" date="2015" name="Genome Announc.">
        <title>The 474-Kilobase-Pair Complete Genome Sequence of CeV-01B, a Virus Infecting Haptolina (Chrysochromulina) ericina (Prymnesiophyceae).</title>
        <authorList>
            <person name="Gallot-Lavallee L."/>
            <person name="Pagarete A."/>
            <person name="Legendre M."/>
            <person name="Santini S."/>
            <person name="Sandaa R.A."/>
            <person name="Himmelbauer H."/>
            <person name="Ogata H."/>
            <person name="Bratbak G."/>
            <person name="Claverie J.M."/>
        </authorList>
    </citation>
    <scope>NUCLEOTIDE SEQUENCE [LARGE SCALE GENOMIC DNA]</scope>
    <source>
        <strain evidence="1">CeV-01B</strain>
    </source>
</reference>
<evidence type="ECO:0000313" key="1">
    <source>
        <dbReference type="EMBL" id="ALH23093.1"/>
    </source>
</evidence>
<organism evidence="1 2">
    <name type="scientific">Chrysochromulina ericina virus CeV-01B</name>
    <dbReference type="NCBI Taxonomy" id="3070830"/>
    <lineage>
        <taxon>Viruses</taxon>
        <taxon>Varidnaviria</taxon>
        <taxon>Bamfordvirae</taxon>
        <taxon>Nucleocytoviricota</taxon>
        <taxon>Megaviricetes</taxon>
        <taxon>Imitervirales</taxon>
        <taxon>Mesomimiviridae</taxon>
        <taxon>Tethysvirus</taxon>
        <taxon>Tethysvirus raunefjordenense</taxon>
    </lineage>
</organism>
<protein>
    <submittedName>
        <fullName evidence="1">Uncharacterized protein</fullName>
    </submittedName>
</protein>
<proteinExistence type="predicted"/>
<gene>
    <name evidence="1" type="ORF">ceV_187</name>
</gene>
<dbReference type="KEGG" id="vg:26049054"/>
<dbReference type="Proteomes" id="UP000203826">
    <property type="component" value="Segment"/>
</dbReference>